<feature type="active site" description="Nucleophile" evidence="18">
    <location>
        <position position="246"/>
    </location>
</feature>
<feature type="domain" description="ATP-grasp" evidence="19">
    <location>
        <begin position="494"/>
        <end position="686"/>
    </location>
</feature>
<dbReference type="InterPro" id="IPR036480">
    <property type="entry name" value="CarbP_synth_ssu_N_sf"/>
</dbReference>
<gene>
    <name evidence="18" type="primary">carA</name>
    <name evidence="21" type="ORF">UABAM_03563</name>
</gene>
<dbReference type="Gene3D" id="3.50.30.20">
    <property type="entry name" value="Carbamoyl-phosphate synthase small subunit, N-terminal domain"/>
    <property type="match status" value="1"/>
</dbReference>
<keyword evidence="8" id="KW-0677">Repeat</keyword>
<dbReference type="GO" id="GO:0004088">
    <property type="term" value="F:carbamoyl-phosphate synthase (glutamine-hydrolyzing) activity"/>
    <property type="evidence" value="ECO:0007669"/>
    <property type="project" value="UniProtKB-UniRule"/>
</dbReference>
<feature type="binding site" evidence="18">
    <location>
        <position position="218"/>
    </location>
    <ligand>
        <name>L-glutamine</name>
        <dbReference type="ChEBI" id="CHEBI:58359"/>
    </ligand>
</feature>
<keyword evidence="13" id="KW-0464">Manganese</keyword>
<comment type="catalytic activity">
    <reaction evidence="16">
        <text>hydrogencarbonate + NH4(+) + 2 ATP = carbamoyl phosphate + 2 ADP + phosphate + 2 H(+)</text>
        <dbReference type="Rhea" id="RHEA:18029"/>
        <dbReference type="ChEBI" id="CHEBI:15378"/>
        <dbReference type="ChEBI" id="CHEBI:17544"/>
        <dbReference type="ChEBI" id="CHEBI:28938"/>
        <dbReference type="ChEBI" id="CHEBI:30616"/>
        <dbReference type="ChEBI" id="CHEBI:43474"/>
        <dbReference type="ChEBI" id="CHEBI:58228"/>
        <dbReference type="ChEBI" id="CHEBI:456216"/>
        <dbReference type="EC" id="6.3.4.16"/>
    </reaction>
</comment>
<dbReference type="PROSITE" id="PS00866">
    <property type="entry name" value="CPSASE_1"/>
    <property type="match status" value="2"/>
</dbReference>
<sequence>MAKLILQDGSCFTGELFGARKSVAGEVVFNTGMVGYPESLTDPSYCGQILVLTYPLIGNYGVPGDTVDEWGLLQHFESQKVQISALVVAGYSEEHSHWNSQRSLAKWLEENDIPGIYGVDTRLLTKKLRNQGTMLGKVVVDDNDTSFVNPNIQNLVAKVSTPEVKTFGSGDTKIIAIDCGIKSNIIRYFLKQGVCVKLVPWDYDFLQEDYDGIFVSNGPGNPENCVTTIENLRCALQQSKPILGICLGSQLLALAAGGSTEKLKYGHRGQNQPCIHIPTGHCYITPQNHGYFVSCIPEGWSEFFVNANDNTNEGLIHNEKPFLAVQFHPEAKGGPTDTEFIFDMFLRKLRNEEPLEVACLPQPSRPDVKKVLVIGSGGLSIGQAGEFDYSGSQAIKALKEEGLYTILVNPNIATIQTSKGLADKVYFYPITCEFIIQIIERERPDGILLTFGGQTALNCGIQLYEQGVFEKFNVQVLGTSIETIIATEDRDLFAKKLEQIDVNIAQSTAVNSVEEAIRAANDIGYPVIVRAAYALGGLGSGFAQNDRELEELAKVAFSMTSQVLVERSMQGWKEIEYEVVRDAYDNCITVCNMENFDPLGIHTGDSIVVAPSQTLSNDEYHKLRAISLKVIRHLGVVGECNIQFALDSHSENYCVIEVNARLSRSSALASKATGYPLAFVAAKLALGKSLVEIKNSITQETAACFEPSLDYVVVKFPKWDLTKFHQVSNKIGSAMKSVGEVMAIGRNFEEAIQKAIRMVESQPYGLRIKEFLDIEQELQQPSEHRIFAIATALYDNKGIEYVYEKTKIDRWFLSKLQNIIDFEKHLRELEWMNIDQATLLRAKQLGFSDVRLSQIFDISSKEVRRLRKANGIIPVVKQIDTLAAEYPAKTNYLFMTYNGLENDTPVSSKGIIVLGSGTYRIGSSVEFDWCAVSCIRTLRKHGYKNVMINYNPETVSTDYDECDRLYFEELSLERVLDIYERECAAGIILSVGGQIPNNLAIPLFNENVKVLGTHPRQIDQAENRYKFSQLLDSLSVDQPQWKELSSISDAQEFGESVGYPVLVRPSYVLSGSAMNVAYNSKDLEGYLQKATMVSADHPVVVSKFISDAKEIEMDAVANKGELVAYAISEHIENAGVHSGDATLVLPAQNLYIETIRRIRDITRKIARHLNISGPFNIQYLAKDNSIKVIECNLRSSRTFPFVSKTLGVNFIDLATRVMLGEKVEKVSLPIFDLDYVCIKAPQFSFTRLHGADPILGVEMASTGEVACFGENRYEAFLKALLSTGFRIPKKNILLSTGPMVQKLEFLDSARKLQKMGFKLFASAGTAKFLSKEGIETSMLHWPLERDKQPNIHDYLTQGKIDLVINIPKSNERSELTNGYLIRRTSVDFSVSLITNIKCAKLFVESLWHDKNWPVKSWDEYIDRR</sequence>
<dbReference type="PANTHER" id="PTHR11405">
    <property type="entry name" value="CARBAMOYLTRANSFERASE FAMILY MEMBER"/>
    <property type="match status" value="1"/>
</dbReference>
<evidence type="ECO:0000256" key="2">
    <source>
        <dbReference type="ARBA" id="ARBA00001947"/>
    </source>
</evidence>
<dbReference type="InterPro" id="IPR035686">
    <property type="entry name" value="CPSase_GATase1"/>
</dbReference>
<dbReference type="GO" id="GO:0005524">
    <property type="term" value="F:ATP binding"/>
    <property type="evidence" value="ECO:0007669"/>
    <property type="project" value="UniProtKB-UniRule"/>
</dbReference>
<dbReference type="Pfam" id="PF00988">
    <property type="entry name" value="CPSase_sm_chain"/>
    <property type="match status" value="1"/>
</dbReference>
<dbReference type="UniPathway" id="UPA00068">
    <property type="reaction ID" value="UER00171"/>
</dbReference>
<keyword evidence="5 18" id="KW-0436">Ligase</keyword>
<feature type="binding site" evidence="18">
    <location>
        <position position="220"/>
    </location>
    <ligand>
        <name>L-glutamine</name>
        <dbReference type="ChEBI" id="CHEBI:58359"/>
    </ligand>
</feature>
<dbReference type="EMBL" id="AP019860">
    <property type="protein sequence ID" value="BBM85200.1"/>
    <property type="molecule type" value="Genomic_DNA"/>
</dbReference>
<dbReference type="Gene3D" id="3.30.470.20">
    <property type="entry name" value="ATP-grasp fold, B domain"/>
    <property type="match status" value="2"/>
</dbReference>
<evidence type="ECO:0000256" key="17">
    <source>
        <dbReference type="ARBA" id="ARBA00048816"/>
    </source>
</evidence>
<dbReference type="Gene3D" id="3.40.50.1380">
    <property type="entry name" value="Methylglyoxal synthase-like domain"/>
    <property type="match status" value="1"/>
</dbReference>
<dbReference type="FunFam" id="3.50.30.20:FF:000002">
    <property type="entry name" value="Carbamoyl-phosphate synthase 1, mitochondrial"/>
    <property type="match status" value="1"/>
</dbReference>
<dbReference type="InterPro" id="IPR005480">
    <property type="entry name" value="CPSase_lsu_oligo"/>
</dbReference>
<dbReference type="OrthoDB" id="9804197at2"/>
<dbReference type="RefSeq" id="WP_151969314.1">
    <property type="nucleotide sequence ID" value="NZ_AP019860.1"/>
</dbReference>
<dbReference type="InterPro" id="IPR006274">
    <property type="entry name" value="CarbamoylP_synth_ssu"/>
</dbReference>
<keyword evidence="18" id="KW-0315">Glutamine amidotransferase</keyword>
<dbReference type="NCBIfam" id="TIGR01368">
    <property type="entry name" value="CPSaseIIsmall"/>
    <property type="match status" value="1"/>
</dbReference>
<dbReference type="UniPathway" id="UPA00070">
    <property type="reaction ID" value="UER00115"/>
</dbReference>
<comment type="pathway">
    <text evidence="18">Amino-acid biosynthesis; L-arginine biosynthesis; carbamoyl phosphate from bicarbonate: step 1/1.</text>
</comment>
<evidence type="ECO:0000256" key="5">
    <source>
        <dbReference type="ARBA" id="ARBA00022598"/>
    </source>
</evidence>
<comment type="cofactor">
    <cofactor evidence="2">
        <name>Zn(2+)</name>
        <dbReference type="ChEBI" id="CHEBI:29105"/>
    </cofactor>
</comment>
<dbReference type="PROSITE" id="PS51855">
    <property type="entry name" value="MGS"/>
    <property type="match status" value="1"/>
</dbReference>
<comment type="similarity">
    <text evidence="14">In the 3rd section; belongs to the metallo-dependent hydrolases superfamily. DHOase family. CAD subfamily.</text>
</comment>
<dbReference type="FunFam" id="3.30.470.20:FF:000001">
    <property type="entry name" value="Carbamoyl-phosphate synthase large chain"/>
    <property type="match status" value="1"/>
</dbReference>
<keyword evidence="4 18" id="KW-0055">Arginine biosynthesis</keyword>
<evidence type="ECO:0000313" key="22">
    <source>
        <dbReference type="Proteomes" id="UP000326354"/>
    </source>
</evidence>
<comment type="pathway">
    <text evidence="18">Pyrimidine metabolism; UMP biosynthesis via de novo pathway; (S)-dihydroorotate from bicarbonate: step 1/3.</text>
</comment>
<comment type="similarity">
    <text evidence="3">Belongs to the CarB family.</text>
</comment>
<evidence type="ECO:0000259" key="19">
    <source>
        <dbReference type="PROSITE" id="PS50975"/>
    </source>
</evidence>
<dbReference type="PROSITE" id="PS50975">
    <property type="entry name" value="ATP_GRASP"/>
    <property type="match status" value="2"/>
</dbReference>
<dbReference type="FunFam" id="3.30.1490.20:FF:000001">
    <property type="entry name" value="Carbamoyl-phosphate synthase large chain"/>
    <property type="match status" value="1"/>
</dbReference>
<feature type="binding site" evidence="18">
    <location>
        <position position="288"/>
    </location>
    <ligand>
        <name>L-glutamine</name>
        <dbReference type="ChEBI" id="CHEBI:58359"/>
    </ligand>
</feature>
<accession>A0A5S9IQB8</accession>
<dbReference type="PROSITE" id="PS51273">
    <property type="entry name" value="GATASE_TYPE_1"/>
    <property type="match status" value="1"/>
</dbReference>
<keyword evidence="6 18" id="KW-0028">Amino-acid biosynthesis</keyword>
<protein>
    <recommendedName>
        <fullName evidence="18">Carbamoyl phosphate synthase small chain</fullName>
        <ecNumber evidence="18">6.3.5.5</ecNumber>
    </recommendedName>
    <alternativeName>
        <fullName evidence="18">Carbamoyl phosphate synthetase glutamine chain</fullName>
    </alternativeName>
</protein>
<dbReference type="PRINTS" id="PR00096">
    <property type="entry name" value="GATASE"/>
</dbReference>
<dbReference type="InterPro" id="IPR005483">
    <property type="entry name" value="CPSase_dom"/>
</dbReference>
<comment type="catalytic activity">
    <reaction evidence="17 18">
        <text>hydrogencarbonate + L-glutamine + 2 ATP + H2O = carbamoyl phosphate + L-glutamate + 2 ADP + phosphate + 2 H(+)</text>
        <dbReference type="Rhea" id="RHEA:18633"/>
        <dbReference type="ChEBI" id="CHEBI:15377"/>
        <dbReference type="ChEBI" id="CHEBI:15378"/>
        <dbReference type="ChEBI" id="CHEBI:17544"/>
        <dbReference type="ChEBI" id="CHEBI:29985"/>
        <dbReference type="ChEBI" id="CHEBI:30616"/>
        <dbReference type="ChEBI" id="CHEBI:43474"/>
        <dbReference type="ChEBI" id="CHEBI:58228"/>
        <dbReference type="ChEBI" id="CHEBI:58359"/>
        <dbReference type="ChEBI" id="CHEBI:456216"/>
        <dbReference type="EC" id="6.3.5.5"/>
    </reaction>
</comment>
<dbReference type="NCBIfam" id="NF003671">
    <property type="entry name" value="PRK05294.1"/>
    <property type="match status" value="1"/>
</dbReference>
<evidence type="ECO:0000256" key="16">
    <source>
        <dbReference type="ARBA" id="ARBA00047359"/>
    </source>
</evidence>
<feature type="binding site" evidence="18">
    <location>
        <position position="247"/>
    </location>
    <ligand>
        <name>L-glutamine</name>
        <dbReference type="ChEBI" id="CHEBI:58359"/>
    </ligand>
</feature>
<evidence type="ECO:0000256" key="9">
    <source>
        <dbReference type="ARBA" id="ARBA00022741"/>
    </source>
</evidence>
<dbReference type="NCBIfam" id="TIGR01369">
    <property type="entry name" value="CPSaseII_lrg"/>
    <property type="match status" value="1"/>
</dbReference>
<dbReference type="GO" id="GO:0046872">
    <property type="term" value="F:metal ion binding"/>
    <property type="evidence" value="ECO:0007669"/>
    <property type="project" value="UniProtKB-KW"/>
</dbReference>
<dbReference type="PROSITE" id="PS00867">
    <property type="entry name" value="CPSASE_2"/>
    <property type="match status" value="2"/>
</dbReference>
<dbReference type="InterPro" id="IPR029062">
    <property type="entry name" value="Class_I_gatase-like"/>
</dbReference>
<evidence type="ECO:0000256" key="12">
    <source>
        <dbReference type="ARBA" id="ARBA00022975"/>
    </source>
</evidence>
<evidence type="ECO:0000256" key="7">
    <source>
        <dbReference type="ARBA" id="ARBA00022723"/>
    </source>
</evidence>
<organism evidence="21 22">
    <name type="scientific">Uabimicrobium amorphum</name>
    <dbReference type="NCBI Taxonomy" id="2596890"/>
    <lineage>
        <taxon>Bacteria</taxon>
        <taxon>Pseudomonadati</taxon>
        <taxon>Planctomycetota</taxon>
        <taxon>Candidatus Uabimicrobiia</taxon>
        <taxon>Candidatus Uabimicrobiales</taxon>
        <taxon>Candidatus Uabimicrobiaceae</taxon>
        <taxon>Candidatus Uabimicrobium</taxon>
    </lineage>
</organism>
<comment type="catalytic activity">
    <reaction evidence="18">
        <text>L-glutamine + H2O = L-glutamate + NH4(+)</text>
        <dbReference type="Rhea" id="RHEA:15889"/>
        <dbReference type="ChEBI" id="CHEBI:15377"/>
        <dbReference type="ChEBI" id="CHEBI:28938"/>
        <dbReference type="ChEBI" id="CHEBI:29985"/>
        <dbReference type="ChEBI" id="CHEBI:58359"/>
    </reaction>
</comment>
<evidence type="ECO:0000256" key="18">
    <source>
        <dbReference type="HAMAP-Rule" id="MF_01209"/>
    </source>
</evidence>
<keyword evidence="9 18" id="KW-0547">Nucleotide-binding</keyword>
<dbReference type="PRINTS" id="PR00099">
    <property type="entry name" value="CPSGATASE"/>
</dbReference>
<keyword evidence="22" id="KW-1185">Reference proteome</keyword>
<dbReference type="CDD" id="cd01744">
    <property type="entry name" value="GATase1_CPSase"/>
    <property type="match status" value="1"/>
</dbReference>
<dbReference type="FunFam" id="3.40.50.1380:FF:000005">
    <property type="entry name" value="CAD protein-like isoform X1"/>
    <property type="match status" value="1"/>
</dbReference>
<dbReference type="FunFam" id="3.40.50.20:FF:000001">
    <property type="entry name" value="Carbamoyl-phosphate synthase large chain"/>
    <property type="match status" value="1"/>
</dbReference>
<dbReference type="PANTHER" id="PTHR11405:SF53">
    <property type="entry name" value="CARBAMOYL-PHOSPHATE SYNTHASE [AMMONIA], MITOCHONDRIAL"/>
    <property type="match status" value="1"/>
</dbReference>
<dbReference type="InterPro" id="IPR006275">
    <property type="entry name" value="CPSase_lsu"/>
</dbReference>
<proteinExistence type="inferred from homology"/>
<dbReference type="GO" id="GO:0006541">
    <property type="term" value="P:glutamine metabolic process"/>
    <property type="evidence" value="ECO:0007669"/>
    <property type="project" value="InterPro"/>
</dbReference>
<dbReference type="GO" id="GO:0005951">
    <property type="term" value="C:carbamoyl-phosphate synthase complex"/>
    <property type="evidence" value="ECO:0007669"/>
    <property type="project" value="TreeGrafter"/>
</dbReference>
<evidence type="ECO:0000256" key="3">
    <source>
        <dbReference type="ARBA" id="ARBA00009799"/>
    </source>
</evidence>
<feature type="region of interest" description="CPSase" evidence="18">
    <location>
        <begin position="1"/>
        <end position="173"/>
    </location>
</feature>
<evidence type="ECO:0000256" key="10">
    <source>
        <dbReference type="ARBA" id="ARBA00022840"/>
    </source>
</evidence>
<evidence type="ECO:0000259" key="20">
    <source>
        <dbReference type="PROSITE" id="PS51855"/>
    </source>
</evidence>
<evidence type="ECO:0000256" key="1">
    <source>
        <dbReference type="ARBA" id="ARBA00001936"/>
    </source>
</evidence>
<dbReference type="PRINTS" id="PR00097">
    <property type="entry name" value="ANTSNTHASEII"/>
</dbReference>
<dbReference type="InterPro" id="IPR058047">
    <property type="entry name" value="CPSase_preATP-grasp"/>
</dbReference>
<dbReference type="FunFam" id="1.10.1030.10:FF:000002">
    <property type="entry name" value="Carbamoyl-phosphate synthase large chain"/>
    <property type="match status" value="1"/>
</dbReference>
<dbReference type="Gene3D" id="3.40.50.20">
    <property type="match status" value="2"/>
</dbReference>
<evidence type="ECO:0000256" key="4">
    <source>
        <dbReference type="ARBA" id="ARBA00022571"/>
    </source>
</evidence>
<dbReference type="SUPFAM" id="SSF52317">
    <property type="entry name" value="Class I glutamine amidotransferase-like"/>
    <property type="match status" value="1"/>
</dbReference>
<dbReference type="Gene3D" id="1.10.1030.10">
    <property type="entry name" value="Carbamoyl-phosphate synthetase, large subunit oligomerisation domain"/>
    <property type="match status" value="1"/>
</dbReference>
<dbReference type="InterPro" id="IPR005479">
    <property type="entry name" value="CPAse_ATP-bd"/>
</dbReference>
<dbReference type="Gene3D" id="3.30.1490.20">
    <property type="entry name" value="ATP-grasp fold, A domain"/>
    <property type="match status" value="1"/>
</dbReference>
<dbReference type="SUPFAM" id="SSF48108">
    <property type="entry name" value="Carbamoyl phosphate synthetase, large subunit connection domain"/>
    <property type="match status" value="1"/>
</dbReference>
<dbReference type="Pfam" id="PF25596">
    <property type="entry name" value="CPSase_L_D1"/>
    <property type="match status" value="2"/>
</dbReference>
<feature type="binding site" evidence="18">
    <location>
        <position position="290"/>
    </location>
    <ligand>
        <name>L-glutamine</name>
        <dbReference type="ChEBI" id="CHEBI:58359"/>
    </ligand>
</feature>
<dbReference type="NCBIfam" id="NF009475">
    <property type="entry name" value="PRK12838.1"/>
    <property type="match status" value="1"/>
</dbReference>
<feature type="active site" evidence="18">
    <location>
        <position position="330"/>
    </location>
</feature>
<dbReference type="FunFam" id="3.40.50.20:FF:000002">
    <property type="entry name" value="Carbamoyl-phosphate synthase large chain"/>
    <property type="match status" value="1"/>
</dbReference>
<dbReference type="Pfam" id="PF00117">
    <property type="entry name" value="GATase"/>
    <property type="match status" value="1"/>
</dbReference>
<dbReference type="GO" id="GO:0006526">
    <property type="term" value="P:L-arginine biosynthetic process"/>
    <property type="evidence" value="ECO:0007669"/>
    <property type="project" value="UniProtKB-UniRule"/>
</dbReference>
<dbReference type="SUPFAM" id="SSF52440">
    <property type="entry name" value="PreATP-grasp domain"/>
    <property type="match status" value="2"/>
</dbReference>
<dbReference type="InterPro" id="IPR017926">
    <property type="entry name" value="GATASE"/>
</dbReference>
<feature type="domain" description="ATP-grasp" evidence="19">
    <location>
        <begin position="1028"/>
        <end position="1219"/>
    </location>
</feature>
<dbReference type="Gene3D" id="3.40.50.880">
    <property type="match status" value="1"/>
</dbReference>
<dbReference type="PRINTS" id="PR00098">
    <property type="entry name" value="CPSASE"/>
</dbReference>
<dbReference type="GO" id="GO:0006207">
    <property type="term" value="P:'de novo' pyrimidine nucleobase biosynthetic process"/>
    <property type="evidence" value="ECO:0007669"/>
    <property type="project" value="InterPro"/>
</dbReference>
<comment type="subunit">
    <text evidence="18">Composed of two chains; the small (or glutamine) chain promotes the hydrolysis of glutamine to ammonia, which is used by the large (or ammonia) chain to synthesize carbamoyl phosphate. Tetramer of heterodimers (alpha,beta)4.</text>
</comment>
<dbReference type="InterPro" id="IPR002474">
    <property type="entry name" value="CarbamoylP_synth_ssu_N"/>
</dbReference>
<reference evidence="21 22" key="1">
    <citation type="submission" date="2019-08" db="EMBL/GenBank/DDBJ databases">
        <title>Complete genome sequence of Candidatus Uab amorphum.</title>
        <authorList>
            <person name="Shiratori T."/>
            <person name="Suzuki S."/>
            <person name="Kakizawa Y."/>
            <person name="Ishida K."/>
        </authorList>
    </citation>
    <scope>NUCLEOTIDE SEQUENCE [LARGE SCALE GENOMIC DNA]</scope>
    <source>
        <strain evidence="21 22">SRT547</strain>
    </source>
</reference>
<dbReference type="Proteomes" id="UP000326354">
    <property type="component" value="Chromosome"/>
</dbReference>
<name>A0A5S9IQB8_UABAM</name>
<dbReference type="InterPro" id="IPR036914">
    <property type="entry name" value="MGS-like_dom_sf"/>
</dbReference>
<feature type="binding site" evidence="18">
    <location>
        <position position="44"/>
    </location>
    <ligand>
        <name>L-glutamine</name>
        <dbReference type="ChEBI" id="CHEBI:58359"/>
    </ligand>
</feature>
<dbReference type="GO" id="GO:0044205">
    <property type="term" value="P:'de novo' UMP biosynthetic process"/>
    <property type="evidence" value="ECO:0007669"/>
    <property type="project" value="UniProtKB-UniRule"/>
</dbReference>
<dbReference type="SUPFAM" id="SSF52021">
    <property type="entry name" value="Carbamoyl phosphate synthetase, small subunit N-terminal domain"/>
    <property type="match status" value="1"/>
</dbReference>
<comment type="function">
    <text evidence="18">Small subunit of the glutamine-dependent carbamoyl phosphate synthetase (CPSase). CPSase catalyzes the formation of carbamoyl phosphate from the ammonia moiety of glutamine, carbonate, and phosphate donated by ATP, constituting the first step of 2 biosynthetic pathways, one leading to arginine and/or urea and the other to pyrimidine nucleotides. The small subunit (glutamine amidotransferase) binds and cleaves glutamine to supply the large subunit with the substrate ammonia.</text>
</comment>
<dbReference type="InterPro" id="IPR036897">
    <property type="entry name" value="CarbamoylP_synth_lsu_oligo_sf"/>
</dbReference>
<dbReference type="Pfam" id="PF02786">
    <property type="entry name" value="CPSase_L_D2"/>
    <property type="match status" value="2"/>
</dbReference>
<dbReference type="HAMAP" id="MF_01209">
    <property type="entry name" value="CPSase_S_chain"/>
    <property type="match status" value="1"/>
</dbReference>
<feature type="binding site" evidence="18">
    <location>
        <position position="291"/>
    </location>
    <ligand>
        <name>L-glutamine</name>
        <dbReference type="ChEBI" id="CHEBI:58359"/>
    </ligand>
</feature>
<keyword evidence="12 18" id="KW-0665">Pyrimidine biosynthesis</keyword>
<evidence type="ECO:0000313" key="21">
    <source>
        <dbReference type="EMBL" id="BBM85200.1"/>
    </source>
</evidence>
<dbReference type="InterPro" id="IPR016185">
    <property type="entry name" value="PreATP-grasp_dom_sf"/>
</dbReference>
<dbReference type="Pfam" id="PF02142">
    <property type="entry name" value="MGS"/>
    <property type="match status" value="1"/>
</dbReference>
<dbReference type="EC" id="6.3.5.5" evidence="18"/>
<dbReference type="InterPro" id="IPR011761">
    <property type="entry name" value="ATP-grasp"/>
</dbReference>
<evidence type="ECO:0000256" key="15">
    <source>
        <dbReference type="ARBA" id="ARBA00043998"/>
    </source>
</evidence>
<dbReference type="SMART" id="SM00851">
    <property type="entry name" value="MGS"/>
    <property type="match status" value="1"/>
</dbReference>
<dbReference type="SMART" id="SM01096">
    <property type="entry name" value="CPSase_L_D3"/>
    <property type="match status" value="1"/>
</dbReference>
<evidence type="ECO:0000256" key="11">
    <source>
        <dbReference type="ARBA" id="ARBA00022842"/>
    </source>
</evidence>
<dbReference type="SUPFAM" id="SSF52335">
    <property type="entry name" value="Methylglyoxal synthase-like"/>
    <property type="match status" value="1"/>
</dbReference>
<feature type="active site" evidence="18">
    <location>
        <position position="328"/>
    </location>
</feature>
<dbReference type="FunFam" id="3.30.470.20:FF:000004">
    <property type="entry name" value="Carbamoyl-phosphate synthase (glutamine-hydrolyzing)"/>
    <property type="match status" value="1"/>
</dbReference>
<dbReference type="KEGG" id="uam:UABAM_03563"/>
<dbReference type="GO" id="GO:0004087">
    <property type="term" value="F:carbamoyl-phosphate synthase (ammonia) activity"/>
    <property type="evidence" value="ECO:0007669"/>
    <property type="project" value="UniProtKB-EC"/>
</dbReference>
<dbReference type="SUPFAM" id="SSF56059">
    <property type="entry name" value="Glutathione synthetase ATP-binding domain-like"/>
    <property type="match status" value="2"/>
</dbReference>
<keyword evidence="11" id="KW-0460">Magnesium</keyword>
<keyword evidence="7" id="KW-0479">Metal-binding</keyword>
<dbReference type="InterPro" id="IPR011607">
    <property type="entry name" value="MGS-like_dom"/>
</dbReference>
<dbReference type="CDD" id="cd01423">
    <property type="entry name" value="MGS_CPS_I_III"/>
    <property type="match status" value="1"/>
</dbReference>
<comment type="similarity">
    <text evidence="18">Belongs to the CarA family.</text>
</comment>
<feature type="domain" description="MGS-like" evidence="20">
    <location>
        <begin position="1285"/>
        <end position="1424"/>
    </location>
</feature>
<evidence type="ECO:0000256" key="6">
    <source>
        <dbReference type="ARBA" id="ARBA00022605"/>
    </source>
</evidence>
<comment type="similarity">
    <text evidence="15">In the 2nd section; belongs to the CarB family.</text>
</comment>
<feature type="binding site" evidence="18">
    <location>
        <position position="250"/>
    </location>
    <ligand>
        <name>L-glutamine</name>
        <dbReference type="ChEBI" id="CHEBI:58359"/>
    </ligand>
</feature>
<comment type="cofactor">
    <cofactor evidence="1">
        <name>Mn(2+)</name>
        <dbReference type="ChEBI" id="CHEBI:29035"/>
    </cofactor>
</comment>
<evidence type="ECO:0000256" key="14">
    <source>
        <dbReference type="ARBA" id="ARBA00043968"/>
    </source>
</evidence>
<dbReference type="NCBIfam" id="NF009455">
    <property type="entry name" value="PRK12815.1"/>
    <property type="match status" value="1"/>
</dbReference>
<evidence type="ECO:0000256" key="8">
    <source>
        <dbReference type="ARBA" id="ARBA00022737"/>
    </source>
</evidence>
<evidence type="ECO:0000256" key="13">
    <source>
        <dbReference type="ARBA" id="ARBA00023211"/>
    </source>
</evidence>
<dbReference type="InterPro" id="IPR013815">
    <property type="entry name" value="ATP_grasp_subdomain_1"/>
</dbReference>
<keyword evidence="10 18" id="KW-0067">ATP-binding</keyword>
<dbReference type="Pfam" id="PF02787">
    <property type="entry name" value="CPSase_L_D3"/>
    <property type="match status" value="1"/>
</dbReference>
<dbReference type="SMART" id="SM01097">
    <property type="entry name" value="CPSase_sm_chain"/>
    <property type="match status" value="1"/>
</dbReference>